<organism evidence="1">
    <name type="scientific">bioreactor metagenome</name>
    <dbReference type="NCBI Taxonomy" id="1076179"/>
    <lineage>
        <taxon>unclassified sequences</taxon>
        <taxon>metagenomes</taxon>
        <taxon>ecological metagenomes</taxon>
    </lineage>
</organism>
<sequence length="90" mass="10506">MNTIHDDHDSDLTGEQRAFHEAYDTTLHYLRTRQKISPLNMIDLEGEYYHLTVYEGQDWGGRGVLKNAEIQGQIYAYLAFMNQLKKEQGL</sequence>
<dbReference type="AlphaFoldDB" id="A0A644WBM6"/>
<name>A0A644WBM6_9ZZZZ</name>
<gene>
    <name evidence="1" type="ORF">SDC9_47226</name>
</gene>
<evidence type="ECO:0000313" key="1">
    <source>
        <dbReference type="EMBL" id="MPM00989.1"/>
    </source>
</evidence>
<reference evidence="1" key="1">
    <citation type="submission" date="2019-08" db="EMBL/GenBank/DDBJ databases">
        <authorList>
            <person name="Kucharzyk K."/>
            <person name="Murdoch R.W."/>
            <person name="Higgins S."/>
            <person name="Loffler F."/>
        </authorList>
    </citation>
    <scope>NUCLEOTIDE SEQUENCE</scope>
</reference>
<dbReference type="EMBL" id="VSSQ01000766">
    <property type="protein sequence ID" value="MPM00989.1"/>
    <property type="molecule type" value="Genomic_DNA"/>
</dbReference>
<proteinExistence type="predicted"/>
<comment type="caution">
    <text evidence="1">The sequence shown here is derived from an EMBL/GenBank/DDBJ whole genome shotgun (WGS) entry which is preliminary data.</text>
</comment>
<protein>
    <submittedName>
        <fullName evidence="1">Uncharacterized protein</fullName>
    </submittedName>
</protein>
<accession>A0A644WBM6</accession>